<comment type="similarity">
    <text evidence="2">Belongs to the zinc-containing alcohol dehydrogenase family.</text>
</comment>
<dbReference type="EMBL" id="JAKFHA010000005">
    <property type="protein sequence ID" value="MCF2527847.1"/>
    <property type="molecule type" value="Genomic_DNA"/>
</dbReference>
<dbReference type="Pfam" id="PF00107">
    <property type="entry name" value="ADH_zinc_N"/>
    <property type="match status" value="1"/>
</dbReference>
<keyword evidence="4" id="KW-0862">Zinc</keyword>
<evidence type="ECO:0000256" key="5">
    <source>
        <dbReference type="ARBA" id="ARBA00023002"/>
    </source>
</evidence>
<sequence length="333" mass="33131">MRAVRGRGTAAGGGAAVEVVDVDGVPEVPGADRLLTMAAAGICGSDFGYLAMGSTLLIGHELAGVDAEGRGYAVEAVFGCGICAPCRAGHRNHCADLYLRVPGLSIDGGMAEQYAVPASALVPLPDGLPVHDASLVEPAAVAWRAARIAGVGPGSRVAVVGGGAIGLLAVAAAQALGASEVALSARRTERIEAGERLGAAVLTDASAASAAKTTSAGGYDVVVDAAGTPAALADAVELLAPGGTVSIAALHEGDLPLPFLAAFLKEARVVMSMAYGTDDDGVRDIDRAARMLAARPGIAAAVITHRFPLEDAAEAFRVAGDRGTGSIKVVVEP</sequence>
<gene>
    <name evidence="8" type="ORF">LZ495_11545</name>
</gene>
<evidence type="ECO:0000259" key="7">
    <source>
        <dbReference type="Pfam" id="PF08240"/>
    </source>
</evidence>
<evidence type="ECO:0000256" key="3">
    <source>
        <dbReference type="ARBA" id="ARBA00022723"/>
    </source>
</evidence>
<dbReference type="Pfam" id="PF08240">
    <property type="entry name" value="ADH_N"/>
    <property type="match status" value="1"/>
</dbReference>
<dbReference type="Proteomes" id="UP001165378">
    <property type="component" value="Unassembled WGS sequence"/>
</dbReference>
<evidence type="ECO:0000256" key="2">
    <source>
        <dbReference type="ARBA" id="ARBA00008072"/>
    </source>
</evidence>
<protein>
    <submittedName>
        <fullName evidence="8">Zinc-binding dehydrogenase</fullName>
    </submittedName>
</protein>
<evidence type="ECO:0000313" key="8">
    <source>
        <dbReference type="EMBL" id="MCF2527847.1"/>
    </source>
</evidence>
<name>A0AA41Q0K9_9ACTN</name>
<dbReference type="InterPro" id="IPR013154">
    <property type="entry name" value="ADH-like_N"/>
</dbReference>
<dbReference type="GO" id="GO:0046872">
    <property type="term" value="F:metal ion binding"/>
    <property type="evidence" value="ECO:0007669"/>
    <property type="project" value="UniProtKB-KW"/>
</dbReference>
<dbReference type="SUPFAM" id="SSF51735">
    <property type="entry name" value="NAD(P)-binding Rossmann-fold domains"/>
    <property type="match status" value="1"/>
</dbReference>
<feature type="domain" description="Alcohol dehydrogenase-like C-terminal" evidence="6">
    <location>
        <begin position="164"/>
        <end position="278"/>
    </location>
</feature>
<comment type="cofactor">
    <cofactor evidence="1">
        <name>Zn(2+)</name>
        <dbReference type="ChEBI" id="CHEBI:29105"/>
    </cofactor>
</comment>
<dbReference type="RefSeq" id="WP_235052018.1">
    <property type="nucleotide sequence ID" value="NZ_JAKFHA010000005.1"/>
</dbReference>
<dbReference type="Gene3D" id="3.90.180.10">
    <property type="entry name" value="Medium-chain alcohol dehydrogenases, catalytic domain"/>
    <property type="match status" value="1"/>
</dbReference>
<accession>A0AA41Q0K9</accession>
<dbReference type="PANTHER" id="PTHR43161:SF9">
    <property type="entry name" value="SORBITOL DEHYDROGENASE"/>
    <property type="match status" value="1"/>
</dbReference>
<reference evidence="8" key="1">
    <citation type="submission" date="2022-01" db="EMBL/GenBank/DDBJ databases">
        <title>Genome-Based Taxonomic Classification of the Phylum Actinobacteria.</title>
        <authorList>
            <person name="Gao Y."/>
        </authorList>
    </citation>
    <scope>NUCLEOTIDE SEQUENCE</scope>
    <source>
        <strain evidence="8">KLBMP 8922</strain>
    </source>
</reference>
<comment type="caution">
    <text evidence="8">The sequence shown here is derived from an EMBL/GenBank/DDBJ whole genome shotgun (WGS) entry which is preliminary data.</text>
</comment>
<keyword evidence="5" id="KW-0560">Oxidoreductase</keyword>
<evidence type="ECO:0000313" key="9">
    <source>
        <dbReference type="Proteomes" id="UP001165378"/>
    </source>
</evidence>
<dbReference type="InterPro" id="IPR011032">
    <property type="entry name" value="GroES-like_sf"/>
</dbReference>
<dbReference type="PANTHER" id="PTHR43161">
    <property type="entry name" value="SORBITOL DEHYDROGENASE"/>
    <property type="match status" value="1"/>
</dbReference>
<organism evidence="8 9">
    <name type="scientific">Yinghuangia soli</name>
    <dbReference type="NCBI Taxonomy" id="2908204"/>
    <lineage>
        <taxon>Bacteria</taxon>
        <taxon>Bacillati</taxon>
        <taxon>Actinomycetota</taxon>
        <taxon>Actinomycetes</taxon>
        <taxon>Kitasatosporales</taxon>
        <taxon>Streptomycetaceae</taxon>
        <taxon>Yinghuangia</taxon>
    </lineage>
</organism>
<feature type="domain" description="Alcohol dehydrogenase-like N-terminal" evidence="7">
    <location>
        <begin position="34"/>
        <end position="126"/>
    </location>
</feature>
<dbReference type="Gene3D" id="3.40.50.720">
    <property type="entry name" value="NAD(P)-binding Rossmann-like Domain"/>
    <property type="match status" value="1"/>
</dbReference>
<dbReference type="AlphaFoldDB" id="A0AA41Q0K9"/>
<dbReference type="InterPro" id="IPR013149">
    <property type="entry name" value="ADH-like_C"/>
</dbReference>
<dbReference type="SUPFAM" id="SSF50129">
    <property type="entry name" value="GroES-like"/>
    <property type="match status" value="1"/>
</dbReference>
<proteinExistence type="inferred from homology"/>
<dbReference type="GO" id="GO:0016491">
    <property type="term" value="F:oxidoreductase activity"/>
    <property type="evidence" value="ECO:0007669"/>
    <property type="project" value="UniProtKB-KW"/>
</dbReference>
<keyword evidence="9" id="KW-1185">Reference proteome</keyword>
<evidence type="ECO:0000256" key="4">
    <source>
        <dbReference type="ARBA" id="ARBA00022833"/>
    </source>
</evidence>
<evidence type="ECO:0000259" key="6">
    <source>
        <dbReference type="Pfam" id="PF00107"/>
    </source>
</evidence>
<evidence type="ECO:0000256" key="1">
    <source>
        <dbReference type="ARBA" id="ARBA00001947"/>
    </source>
</evidence>
<keyword evidence="3" id="KW-0479">Metal-binding</keyword>
<dbReference type="InterPro" id="IPR036291">
    <property type="entry name" value="NAD(P)-bd_dom_sf"/>
</dbReference>